<evidence type="ECO:0000256" key="3">
    <source>
        <dbReference type="ARBA" id="ARBA00022473"/>
    </source>
</evidence>
<dbReference type="PROSITE" id="PS00028">
    <property type="entry name" value="ZINC_FINGER_C2H2_1"/>
    <property type="match status" value="2"/>
</dbReference>
<feature type="domain" description="C2H2-type" evidence="12">
    <location>
        <begin position="231"/>
        <end position="260"/>
    </location>
</feature>
<evidence type="ECO:0000256" key="8">
    <source>
        <dbReference type="ARBA" id="ARBA00023125"/>
    </source>
</evidence>
<evidence type="ECO:0000313" key="15">
    <source>
        <dbReference type="EMBL" id="CAF3611311.1"/>
    </source>
</evidence>
<feature type="region of interest" description="Disordered" evidence="11">
    <location>
        <begin position="286"/>
        <end position="372"/>
    </location>
</feature>
<evidence type="ECO:0000256" key="7">
    <source>
        <dbReference type="ARBA" id="ARBA00022833"/>
    </source>
</evidence>
<evidence type="ECO:0000256" key="4">
    <source>
        <dbReference type="ARBA" id="ARBA00022723"/>
    </source>
</evidence>
<dbReference type="OrthoDB" id="3214149at2759"/>
<keyword evidence="8" id="KW-0238">DNA-binding</keyword>
<evidence type="ECO:0000256" key="9">
    <source>
        <dbReference type="ARBA" id="ARBA00023242"/>
    </source>
</evidence>
<evidence type="ECO:0000313" key="16">
    <source>
        <dbReference type="EMBL" id="CAF3824531.1"/>
    </source>
</evidence>
<dbReference type="EMBL" id="CAJNOK010001721">
    <property type="protein sequence ID" value="CAF0826812.1"/>
    <property type="molecule type" value="Genomic_DNA"/>
</dbReference>
<evidence type="ECO:0000256" key="5">
    <source>
        <dbReference type="ARBA" id="ARBA00022737"/>
    </source>
</evidence>
<name>A0A814KQV1_9BILA</name>
<dbReference type="GO" id="GO:0000981">
    <property type="term" value="F:DNA-binding transcription factor activity, RNA polymerase II-specific"/>
    <property type="evidence" value="ECO:0007669"/>
    <property type="project" value="TreeGrafter"/>
</dbReference>
<dbReference type="Proteomes" id="UP000681722">
    <property type="component" value="Unassembled WGS sequence"/>
</dbReference>
<organism evidence="14 17">
    <name type="scientific">Didymodactylos carnosus</name>
    <dbReference type="NCBI Taxonomy" id="1234261"/>
    <lineage>
        <taxon>Eukaryota</taxon>
        <taxon>Metazoa</taxon>
        <taxon>Spiralia</taxon>
        <taxon>Gnathifera</taxon>
        <taxon>Rotifera</taxon>
        <taxon>Eurotatoria</taxon>
        <taxon>Bdelloidea</taxon>
        <taxon>Philodinida</taxon>
        <taxon>Philodinidae</taxon>
        <taxon>Didymodactylos</taxon>
    </lineage>
</organism>
<evidence type="ECO:0000259" key="12">
    <source>
        <dbReference type="PROSITE" id="PS50157"/>
    </source>
</evidence>
<dbReference type="EMBL" id="CAJOBC010004349">
    <property type="protein sequence ID" value="CAF3824531.1"/>
    <property type="molecule type" value="Genomic_DNA"/>
</dbReference>
<proteinExistence type="inferred from homology"/>
<dbReference type="InterPro" id="IPR043359">
    <property type="entry name" value="GLI-like"/>
</dbReference>
<keyword evidence="17" id="KW-1185">Reference proteome</keyword>
<feature type="domain" description="C2H2-type" evidence="12">
    <location>
        <begin position="198"/>
        <end position="230"/>
    </location>
</feature>
<evidence type="ECO:0000256" key="1">
    <source>
        <dbReference type="ARBA" id="ARBA00004123"/>
    </source>
</evidence>
<dbReference type="Proteomes" id="UP000663829">
    <property type="component" value="Unassembled WGS sequence"/>
</dbReference>
<evidence type="ECO:0000256" key="6">
    <source>
        <dbReference type="ARBA" id="ARBA00022771"/>
    </source>
</evidence>
<dbReference type="InterPro" id="IPR056436">
    <property type="entry name" value="Znf-C2H2_ZIC1-5/GLI1-3-like"/>
</dbReference>
<dbReference type="EMBL" id="CAJNOQ010004349">
    <property type="protein sequence ID" value="CAF1055433.1"/>
    <property type="molecule type" value="Genomic_DNA"/>
</dbReference>
<dbReference type="Pfam" id="PF23561">
    <property type="entry name" value="zf-C2H2_15"/>
    <property type="match status" value="1"/>
</dbReference>
<keyword evidence="7" id="KW-0862">Zinc</keyword>
<evidence type="ECO:0000313" key="14">
    <source>
        <dbReference type="EMBL" id="CAF1055433.1"/>
    </source>
</evidence>
<evidence type="ECO:0000256" key="10">
    <source>
        <dbReference type="PROSITE-ProRule" id="PRU00042"/>
    </source>
</evidence>
<reference evidence="14" key="1">
    <citation type="submission" date="2021-02" db="EMBL/GenBank/DDBJ databases">
        <authorList>
            <person name="Nowell W R."/>
        </authorList>
    </citation>
    <scope>NUCLEOTIDE SEQUENCE</scope>
</reference>
<keyword evidence="3" id="KW-0217">Developmental protein</keyword>
<comment type="subcellular location">
    <subcellularLocation>
        <location evidence="1">Nucleus</location>
    </subcellularLocation>
</comment>
<evidence type="ECO:0000313" key="13">
    <source>
        <dbReference type="EMBL" id="CAF0826812.1"/>
    </source>
</evidence>
<dbReference type="PROSITE" id="PS50157">
    <property type="entry name" value="ZINC_FINGER_C2H2_2"/>
    <property type="match status" value="3"/>
</dbReference>
<dbReference type="SMART" id="SM00355">
    <property type="entry name" value="ZnF_C2H2"/>
    <property type="match status" value="4"/>
</dbReference>
<keyword evidence="6 10" id="KW-0863">Zinc-finger</keyword>
<dbReference type="PANTHER" id="PTHR45718:SF4">
    <property type="entry name" value="TRANSCRIPTIONAL ACTIVATOR CUBITUS INTERRUPTUS"/>
    <property type="match status" value="1"/>
</dbReference>
<accession>A0A814KQV1</accession>
<dbReference type="FunFam" id="3.30.160.60:FF:000035">
    <property type="entry name" value="Zinc finger protein ZIC 1"/>
    <property type="match status" value="1"/>
</dbReference>
<dbReference type="InterPro" id="IPR041643">
    <property type="entry name" value="Znf_ZIC"/>
</dbReference>
<dbReference type="GO" id="GO:0005634">
    <property type="term" value="C:nucleus"/>
    <property type="evidence" value="ECO:0007669"/>
    <property type="project" value="UniProtKB-SubCell"/>
</dbReference>
<gene>
    <name evidence="14" type="ORF">GPM918_LOCUS16505</name>
    <name evidence="13" type="ORF">OVA965_LOCUS5940</name>
    <name evidence="16" type="ORF">SRO942_LOCUS16505</name>
    <name evidence="15" type="ORF">TMI583_LOCUS5936</name>
</gene>
<comment type="similarity">
    <text evidence="2">Belongs to the GLI C2H2-type zinc-finger protein family.</text>
</comment>
<keyword evidence="5" id="KW-0677">Repeat</keyword>
<dbReference type="Gene3D" id="3.30.160.60">
    <property type="entry name" value="Classic Zinc Finger"/>
    <property type="match status" value="3"/>
</dbReference>
<keyword evidence="4" id="KW-0479">Metal-binding</keyword>
<dbReference type="FunFam" id="3.30.160.60:FF:000039">
    <property type="entry name" value="Zinc finger protein ZIC 1"/>
    <property type="match status" value="1"/>
</dbReference>
<dbReference type="Pfam" id="PF18366">
    <property type="entry name" value="zf_ZIC"/>
    <property type="match status" value="1"/>
</dbReference>
<keyword evidence="9" id="KW-0539">Nucleus</keyword>
<dbReference type="SUPFAM" id="SSF57667">
    <property type="entry name" value="beta-beta-alpha zinc fingers"/>
    <property type="match status" value="2"/>
</dbReference>
<dbReference type="Proteomes" id="UP000677228">
    <property type="component" value="Unassembled WGS sequence"/>
</dbReference>
<dbReference type="FunFam" id="3.30.160.60:FF:001330">
    <property type="entry name" value="Zinc finger protein ZIC 4"/>
    <property type="match status" value="1"/>
</dbReference>
<feature type="compositionally biased region" description="Polar residues" evidence="11">
    <location>
        <begin position="361"/>
        <end position="372"/>
    </location>
</feature>
<dbReference type="PANTHER" id="PTHR45718">
    <property type="entry name" value="TRANSCRIPTIONAL ACTIVATOR CUBITUS INTERRUPTUS"/>
    <property type="match status" value="1"/>
</dbReference>
<dbReference type="Pfam" id="PF00096">
    <property type="entry name" value="zf-C2H2"/>
    <property type="match status" value="2"/>
</dbReference>
<evidence type="ECO:0000313" key="17">
    <source>
        <dbReference type="Proteomes" id="UP000663829"/>
    </source>
</evidence>
<comment type="caution">
    <text evidence="14">The sequence shown here is derived from an EMBL/GenBank/DDBJ whole genome shotgun (WGS) entry which is preliminary data.</text>
</comment>
<evidence type="ECO:0000256" key="11">
    <source>
        <dbReference type="SAM" id="MobiDB-lite"/>
    </source>
</evidence>
<dbReference type="GO" id="GO:0000978">
    <property type="term" value="F:RNA polymerase II cis-regulatory region sequence-specific DNA binding"/>
    <property type="evidence" value="ECO:0007669"/>
    <property type="project" value="TreeGrafter"/>
</dbReference>
<dbReference type="InterPro" id="IPR036236">
    <property type="entry name" value="Znf_C2H2_sf"/>
</dbReference>
<evidence type="ECO:0000256" key="2">
    <source>
        <dbReference type="ARBA" id="ARBA00010831"/>
    </source>
</evidence>
<dbReference type="AlphaFoldDB" id="A0A814KQV1"/>
<protein>
    <recommendedName>
        <fullName evidence="12">C2H2-type domain-containing protein</fullName>
    </recommendedName>
</protein>
<dbReference type="GO" id="GO:0008270">
    <property type="term" value="F:zinc ion binding"/>
    <property type="evidence" value="ECO:0007669"/>
    <property type="project" value="UniProtKB-KW"/>
</dbReference>
<dbReference type="InterPro" id="IPR013087">
    <property type="entry name" value="Znf_C2H2_type"/>
</dbReference>
<feature type="domain" description="C2H2-type" evidence="12">
    <location>
        <begin position="273"/>
        <end position="302"/>
    </location>
</feature>
<dbReference type="EMBL" id="CAJOBA010001721">
    <property type="protein sequence ID" value="CAF3611311.1"/>
    <property type="molecule type" value="Genomic_DNA"/>
</dbReference>
<feature type="compositionally biased region" description="Low complexity" evidence="11">
    <location>
        <begin position="344"/>
        <end position="359"/>
    </location>
</feature>
<sequence length="415" mass="47457">MSNRSLDMFDSHLTNVSLNQFDPNTYNPYTANSYSASRDLQYLRTRPADTTFNDNNSTLLRSSGADELLLRRAATTGGSSITDFCTPTSYNHALLQNGGTFSSQDPMNTYFPDAQRYNSSAVDTASYEQYIQYPYGYAQSRGFLPYFPYGRHPPKQEYACKWIDPDTRKICDRLFYSMQEIVTHLTVEHVGGPEQTTHTCSWEGCVREGRAFKAKYKLVNHIRVHTGEKPFPCPFTNCGKVFARSENLKIHKRTHTGNDRKKHMHVHTSDKPYTCKVKGCDKTYTHPSSLRKHMKQHEAIDNNTISTAQRRTNESCSNQHRRPSPSPDGRYRATRSHNNGSNVTTSSSTTTDSSDSPPSFENISPQKEQLQQPVPLAPDWSLSSLLPSSYYHHHYHQPANILLQQHHQHRLLQHY</sequence>
<dbReference type="Proteomes" id="UP000682733">
    <property type="component" value="Unassembled WGS sequence"/>
</dbReference>
<feature type="compositionally biased region" description="Polar residues" evidence="11">
    <location>
        <begin position="301"/>
        <end position="318"/>
    </location>
</feature>